<comment type="caution">
    <text evidence="1">The sequence shown here is derived from an EMBL/GenBank/DDBJ whole genome shotgun (WGS) entry which is preliminary data.</text>
</comment>
<name>A0ABQ8PA06_9CRYT</name>
<evidence type="ECO:0008006" key="3">
    <source>
        <dbReference type="Google" id="ProtNLM"/>
    </source>
</evidence>
<accession>A0ABQ8PA06</accession>
<reference evidence="1" key="1">
    <citation type="submission" date="2022-10" db="EMBL/GenBank/DDBJ databases">
        <title>Adaptive evolution leads to modifications in subtelomeric GC content in a zoonotic Cryptosporidium species.</title>
        <authorList>
            <person name="Li J."/>
            <person name="Feng Y."/>
            <person name="Xiao L."/>
        </authorList>
    </citation>
    <scope>NUCLEOTIDE SEQUENCE</scope>
    <source>
        <strain evidence="1">25894</strain>
    </source>
</reference>
<evidence type="ECO:0000313" key="2">
    <source>
        <dbReference type="Proteomes" id="UP001071777"/>
    </source>
</evidence>
<sequence>MFRLYFSLILFTLSFLFVGCFFNWDSNYVRLTSEILRSAGKEMSFYMHILKRNPEIASVEKHHEIPFGLGSNNTYIESSPEGKNGVQTQERVPEEIWSPEINFAWGARKKFFSTFGFPLNLDHRGFKLGMKLERGAISSKVRIIFMGRDLRNLLNIVIDGCRIYLFSKDEKNSSYLYDSSPLFLPKNSTESLQLIMSWSEKTFRLFEARSDNSLVALGSIVKTDSPLVGSGSAFIGDDMLPLKIEWSFENLPIVAGFDCLINYFEERCKSNSVRIGGTSGLGFLGLRPDQGFLKIAFQFPPSERLPVTLRMMKDGDLEVEIQFFLDQMIIHSNRNSFKHFFLNNYQEGEWLNLDLVPISNLSLDYLTLVLKKVCSRKIFGFKGITSCFETNQKEDPPGEPIYNLHKSTCKNEFLRNIERSGKILSRGYGIQKNQQEGSFQQTPETSSKIFMAIDHEIIGNITSEKEYLNVFGLKSQSNQESLNSTQGPLGYWRLKAGLPKYMENLSDSIPIKF</sequence>
<evidence type="ECO:0000313" key="1">
    <source>
        <dbReference type="EMBL" id="KAJ1614154.1"/>
    </source>
</evidence>
<proteinExistence type="predicted"/>
<keyword evidence="2" id="KW-1185">Reference proteome</keyword>
<dbReference type="PROSITE" id="PS51257">
    <property type="entry name" value="PROKAR_LIPOPROTEIN"/>
    <property type="match status" value="1"/>
</dbReference>
<gene>
    <name evidence="1" type="ORF">OJ252_759</name>
</gene>
<organism evidence="1 2">
    <name type="scientific">Cryptosporidium canis</name>
    <dbReference type="NCBI Taxonomy" id="195482"/>
    <lineage>
        <taxon>Eukaryota</taxon>
        <taxon>Sar</taxon>
        <taxon>Alveolata</taxon>
        <taxon>Apicomplexa</taxon>
        <taxon>Conoidasida</taxon>
        <taxon>Coccidia</taxon>
        <taxon>Eucoccidiorida</taxon>
        <taxon>Eimeriorina</taxon>
        <taxon>Cryptosporidiidae</taxon>
        <taxon>Cryptosporidium</taxon>
    </lineage>
</organism>
<protein>
    <recommendedName>
        <fullName evidence="3">Lipoprotein</fullName>
    </recommendedName>
</protein>
<dbReference type="Proteomes" id="UP001071777">
    <property type="component" value="Unassembled WGS sequence"/>
</dbReference>
<dbReference type="EMBL" id="JAPCXB010000026">
    <property type="protein sequence ID" value="KAJ1614154.1"/>
    <property type="molecule type" value="Genomic_DNA"/>
</dbReference>